<dbReference type="InterPro" id="IPR010879">
    <property type="entry name" value="DUF1508"/>
</dbReference>
<dbReference type="Gene3D" id="3.30.160.160">
    <property type="entry name" value="YegP-like"/>
    <property type="match status" value="1"/>
</dbReference>
<name>A0A9W6MSY4_9HYPH</name>
<reference evidence="2" key="2">
    <citation type="submission" date="2023-01" db="EMBL/GenBank/DDBJ databases">
        <authorList>
            <person name="Sun Q."/>
            <person name="Evtushenko L."/>
        </authorList>
    </citation>
    <scope>NUCLEOTIDE SEQUENCE</scope>
    <source>
        <strain evidence="2">VKM B-1606</strain>
    </source>
</reference>
<gene>
    <name evidence="2" type="ORF">GCM10008170_25500</name>
</gene>
<reference evidence="2" key="1">
    <citation type="journal article" date="2014" name="Int. J. Syst. Evol. Microbiol.">
        <title>Complete genome sequence of Corynebacterium casei LMG S-19264T (=DSM 44701T), isolated from a smear-ripened cheese.</title>
        <authorList>
            <consortium name="US DOE Joint Genome Institute (JGI-PGF)"/>
            <person name="Walter F."/>
            <person name="Albersmeier A."/>
            <person name="Kalinowski J."/>
            <person name="Ruckert C."/>
        </authorList>
    </citation>
    <scope>NUCLEOTIDE SEQUENCE</scope>
    <source>
        <strain evidence="2">VKM B-1606</strain>
    </source>
</reference>
<organism evidence="2 3">
    <name type="scientific">Methylopila capsulata</name>
    <dbReference type="NCBI Taxonomy" id="61654"/>
    <lineage>
        <taxon>Bacteria</taxon>
        <taxon>Pseudomonadati</taxon>
        <taxon>Pseudomonadota</taxon>
        <taxon>Alphaproteobacteria</taxon>
        <taxon>Hyphomicrobiales</taxon>
        <taxon>Methylopilaceae</taxon>
        <taxon>Methylopila</taxon>
    </lineage>
</organism>
<evidence type="ECO:0000259" key="1">
    <source>
        <dbReference type="Pfam" id="PF07411"/>
    </source>
</evidence>
<feature type="domain" description="DUF1508" evidence="1">
    <location>
        <begin position="61"/>
        <end position="102"/>
    </location>
</feature>
<protein>
    <recommendedName>
        <fullName evidence="1">DUF1508 domain-containing protein</fullName>
    </recommendedName>
</protein>
<dbReference type="AlphaFoldDB" id="A0A9W6MSY4"/>
<sequence length="115" mass="12533">MMATSFEDILAELPADRQERILRRSRSLMDDTSVLEATLAMEEDAERAALAGPLSFVIQKDSSGAFRFQLRAPNGEVLYASVTFAHKAAALDALTTFKRSVGAADLRLDVEWAGA</sequence>
<dbReference type="EMBL" id="BSFF01000003">
    <property type="protein sequence ID" value="GLK56531.1"/>
    <property type="molecule type" value="Genomic_DNA"/>
</dbReference>
<dbReference type="SUPFAM" id="SSF160113">
    <property type="entry name" value="YegP-like"/>
    <property type="match status" value="1"/>
</dbReference>
<proteinExistence type="predicted"/>
<dbReference type="Proteomes" id="UP001143400">
    <property type="component" value="Unassembled WGS sequence"/>
</dbReference>
<dbReference type="InterPro" id="IPR036913">
    <property type="entry name" value="YegP-like_sf"/>
</dbReference>
<comment type="caution">
    <text evidence="2">The sequence shown here is derived from an EMBL/GenBank/DDBJ whole genome shotgun (WGS) entry which is preliminary data.</text>
</comment>
<evidence type="ECO:0000313" key="2">
    <source>
        <dbReference type="EMBL" id="GLK56531.1"/>
    </source>
</evidence>
<evidence type="ECO:0000313" key="3">
    <source>
        <dbReference type="Proteomes" id="UP001143400"/>
    </source>
</evidence>
<dbReference type="Pfam" id="PF07411">
    <property type="entry name" value="DUF1508"/>
    <property type="match status" value="1"/>
</dbReference>
<accession>A0A9W6MSY4</accession>